<dbReference type="Gene3D" id="3.40.630.30">
    <property type="match status" value="1"/>
</dbReference>
<dbReference type="SUPFAM" id="SSF55729">
    <property type="entry name" value="Acyl-CoA N-acyltransferases (Nat)"/>
    <property type="match status" value="1"/>
</dbReference>
<dbReference type="PANTHER" id="PTHR43072:SF23">
    <property type="entry name" value="UPF0039 PROTEIN C11D3.02C"/>
    <property type="match status" value="1"/>
</dbReference>
<dbReference type="PANTHER" id="PTHR43072">
    <property type="entry name" value="N-ACETYLTRANSFERASE"/>
    <property type="match status" value="1"/>
</dbReference>
<keyword evidence="2 4" id="KW-0012">Acyltransferase</keyword>
<dbReference type="GO" id="GO:0102971">
    <property type="term" value="F:phosphinothricin N-acetyltransferase activity"/>
    <property type="evidence" value="ECO:0007669"/>
    <property type="project" value="UniProtKB-EC"/>
</dbReference>
<dbReference type="InterPro" id="IPR000182">
    <property type="entry name" value="GNAT_dom"/>
</dbReference>
<name>A0A2P2C163_9ZZZZ</name>
<dbReference type="InterPro" id="IPR016181">
    <property type="entry name" value="Acyl_CoA_acyltransferase"/>
</dbReference>
<dbReference type="PROSITE" id="PS51186">
    <property type="entry name" value="GNAT"/>
    <property type="match status" value="1"/>
</dbReference>
<dbReference type="EC" id="2.3.1.183" evidence="4"/>
<dbReference type="Pfam" id="PF13420">
    <property type="entry name" value="Acetyltransf_4"/>
    <property type="match status" value="1"/>
</dbReference>
<dbReference type="CDD" id="cd04301">
    <property type="entry name" value="NAT_SF"/>
    <property type="match status" value="1"/>
</dbReference>
<evidence type="ECO:0000256" key="1">
    <source>
        <dbReference type="ARBA" id="ARBA00022679"/>
    </source>
</evidence>
<feature type="domain" description="N-acetyltransferase" evidence="3">
    <location>
        <begin position="1"/>
        <end position="160"/>
    </location>
</feature>
<dbReference type="EMBL" id="CZKA01000023">
    <property type="protein sequence ID" value="CUR55731.1"/>
    <property type="molecule type" value="Genomic_DNA"/>
</dbReference>
<gene>
    <name evidence="4" type="ORF">NOCA230063</name>
</gene>
<evidence type="ECO:0000256" key="2">
    <source>
        <dbReference type="ARBA" id="ARBA00023315"/>
    </source>
</evidence>
<evidence type="ECO:0000259" key="3">
    <source>
        <dbReference type="PROSITE" id="PS51186"/>
    </source>
</evidence>
<accession>A0A2P2C163</accession>
<dbReference type="AlphaFoldDB" id="A0A2P2C163"/>
<evidence type="ECO:0000313" key="4">
    <source>
        <dbReference type="EMBL" id="CUR55731.1"/>
    </source>
</evidence>
<proteinExistence type="predicted"/>
<organism evidence="4">
    <name type="scientific">metagenome</name>
    <dbReference type="NCBI Taxonomy" id="256318"/>
    <lineage>
        <taxon>unclassified sequences</taxon>
        <taxon>metagenomes</taxon>
    </lineage>
</organism>
<sequence length="160" mass="17905">MLVRAAGEEDLAAIAAIYDREVALSVSTFDLEPRPLAYWETRLSSTEPGDHLLVATEGDQVLGYAYSSSYRPRPGYRHTRETSIYLHHGSRGQGIGRQLYPALLSEVRAAGVRSVLAVVALPNDASERLHLACGFERLGVMKEVGRKFDRWIDTAWYQLR</sequence>
<reference evidence="4" key="1">
    <citation type="submission" date="2015-08" db="EMBL/GenBank/DDBJ databases">
        <authorList>
            <person name="Babu N.S."/>
            <person name="Beckwith C.J."/>
            <person name="Beseler K.G."/>
            <person name="Brison A."/>
            <person name="Carone J.V."/>
            <person name="Caskin T.P."/>
            <person name="Diamond M."/>
            <person name="Durham M.E."/>
            <person name="Foxe J.M."/>
            <person name="Go M."/>
            <person name="Henderson B.A."/>
            <person name="Jones I.B."/>
            <person name="McGettigan J.A."/>
            <person name="Micheletti S.J."/>
            <person name="Nasrallah M.E."/>
            <person name="Ortiz D."/>
            <person name="Piller C.R."/>
            <person name="Privatt S.R."/>
            <person name="Schneider S.L."/>
            <person name="Sharp S."/>
            <person name="Smith T.C."/>
            <person name="Stanton J.D."/>
            <person name="Ullery H.E."/>
            <person name="Wilson R.J."/>
            <person name="Serrano M.G."/>
            <person name="Buck G."/>
            <person name="Lee V."/>
            <person name="Wang Y."/>
            <person name="Carvalho R."/>
            <person name="Voegtly L."/>
            <person name="Shi R."/>
            <person name="Duckworth R."/>
            <person name="Johnson A."/>
            <person name="Loviza R."/>
            <person name="Walstead R."/>
            <person name="Shah Z."/>
            <person name="Kiflezghi M."/>
            <person name="Wade K."/>
            <person name="Ball S.L."/>
            <person name="Bradley K.W."/>
            <person name="Asai D.J."/>
            <person name="Bowman C.A."/>
            <person name="Russell D.A."/>
            <person name="Pope W.H."/>
            <person name="Jacobs-Sera D."/>
            <person name="Hendrix R.W."/>
            <person name="Hatfull G.F."/>
        </authorList>
    </citation>
    <scope>NUCLEOTIDE SEQUENCE</scope>
</reference>
<protein>
    <submittedName>
        <fullName evidence="4">Putative Phosphinothricin N-acetyltransferase</fullName>
        <ecNumber evidence="4">2.3.1.183</ecNumber>
    </submittedName>
</protein>
<keyword evidence="1 4" id="KW-0808">Transferase</keyword>